<evidence type="ECO:0000256" key="6">
    <source>
        <dbReference type="ARBA" id="ARBA00022692"/>
    </source>
</evidence>
<keyword evidence="9 14" id="KW-0863">Zinc-finger</keyword>
<dbReference type="AlphaFoldDB" id="A0AAF0E0T7"/>
<evidence type="ECO:0000256" key="12">
    <source>
        <dbReference type="ARBA" id="ARBA00022989"/>
    </source>
</evidence>
<dbReference type="PROSITE" id="PS50089">
    <property type="entry name" value="ZF_RING_2"/>
    <property type="match status" value="1"/>
</dbReference>
<dbReference type="Pfam" id="PF11145">
    <property type="entry name" value="DUF2921"/>
    <property type="match status" value="1"/>
</dbReference>
<keyword evidence="13 15" id="KW-0472">Membrane</keyword>
<dbReference type="GO" id="GO:0012505">
    <property type="term" value="C:endomembrane system"/>
    <property type="evidence" value="ECO:0007669"/>
    <property type="project" value="UniProtKB-SubCell"/>
</dbReference>
<dbReference type="EC" id="2.3.2.27" evidence="4"/>
<comment type="catalytic activity">
    <reaction evidence="1">
        <text>S-ubiquitinyl-[E2 ubiquitin-conjugating enzyme]-L-cysteine + [acceptor protein]-L-lysine = [E2 ubiquitin-conjugating enzyme]-L-cysteine + N(6)-ubiquitinyl-[acceptor protein]-L-lysine.</text>
        <dbReference type="EC" id="2.3.2.27"/>
    </reaction>
</comment>
<keyword evidence="11" id="KW-0862">Zinc</keyword>
<evidence type="ECO:0000256" key="11">
    <source>
        <dbReference type="ARBA" id="ARBA00022833"/>
    </source>
</evidence>
<keyword evidence="12 15" id="KW-1133">Transmembrane helix</keyword>
<dbReference type="SUPFAM" id="SSF57850">
    <property type="entry name" value="RING/U-box"/>
    <property type="match status" value="1"/>
</dbReference>
<gene>
    <name evidence="18" type="ORF">MOBT1_001809</name>
</gene>
<evidence type="ECO:0000256" key="15">
    <source>
        <dbReference type="SAM" id="Phobius"/>
    </source>
</evidence>
<feature type="transmembrane region" description="Helical" evidence="15">
    <location>
        <begin position="472"/>
        <end position="504"/>
    </location>
</feature>
<evidence type="ECO:0000256" key="1">
    <source>
        <dbReference type="ARBA" id="ARBA00000900"/>
    </source>
</evidence>
<dbReference type="Pfam" id="PF13639">
    <property type="entry name" value="zf-RING_2"/>
    <property type="match status" value="1"/>
</dbReference>
<dbReference type="InterPro" id="IPR021319">
    <property type="entry name" value="DUF2921"/>
</dbReference>
<dbReference type="GO" id="GO:0061630">
    <property type="term" value="F:ubiquitin protein ligase activity"/>
    <property type="evidence" value="ECO:0007669"/>
    <property type="project" value="UniProtKB-EC"/>
</dbReference>
<evidence type="ECO:0000256" key="14">
    <source>
        <dbReference type="PROSITE-ProRule" id="PRU00175"/>
    </source>
</evidence>
<evidence type="ECO:0000313" key="19">
    <source>
        <dbReference type="Proteomes" id="UP001214603"/>
    </source>
</evidence>
<keyword evidence="10" id="KW-0833">Ubl conjugation pathway</keyword>
<feature type="transmembrane region" description="Helical" evidence="15">
    <location>
        <begin position="350"/>
        <end position="375"/>
    </location>
</feature>
<evidence type="ECO:0000256" key="13">
    <source>
        <dbReference type="ARBA" id="ARBA00023136"/>
    </source>
</evidence>
<dbReference type="Proteomes" id="UP001214603">
    <property type="component" value="Chromosome 3"/>
</dbReference>
<evidence type="ECO:0000256" key="16">
    <source>
        <dbReference type="SAM" id="SignalP"/>
    </source>
</evidence>
<evidence type="ECO:0000256" key="4">
    <source>
        <dbReference type="ARBA" id="ARBA00012483"/>
    </source>
</evidence>
<proteinExistence type="predicted"/>
<keyword evidence="8 16" id="KW-0732">Signal</keyword>
<keyword evidence="6 15" id="KW-0812">Transmembrane</keyword>
<evidence type="ECO:0000256" key="9">
    <source>
        <dbReference type="ARBA" id="ARBA00022771"/>
    </source>
</evidence>
<dbReference type="Gene3D" id="3.30.40.10">
    <property type="entry name" value="Zinc/RING finger domain, C3HC4 (zinc finger)"/>
    <property type="match status" value="1"/>
</dbReference>
<feature type="transmembrane region" description="Helical" evidence="15">
    <location>
        <begin position="395"/>
        <end position="417"/>
    </location>
</feature>
<dbReference type="InterPro" id="IPR001841">
    <property type="entry name" value="Znf_RING"/>
</dbReference>
<evidence type="ECO:0000313" key="18">
    <source>
        <dbReference type="EMBL" id="WFD03120.1"/>
    </source>
</evidence>
<dbReference type="GO" id="GO:0044695">
    <property type="term" value="C:Dsc E3 ubiquitin ligase complex"/>
    <property type="evidence" value="ECO:0007669"/>
    <property type="project" value="TreeGrafter"/>
</dbReference>
<organism evidence="18 19">
    <name type="scientific">Malassezia obtusa</name>
    <dbReference type="NCBI Taxonomy" id="76774"/>
    <lineage>
        <taxon>Eukaryota</taxon>
        <taxon>Fungi</taxon>
        <taxon>Dikarya</taxon>
        <taxon>Basidiomycota</taxon>
        <taxon>Ustilaginomycotina</taxon>
        <taxon>Malasseziomycetes</taxon>
        <taxon>Malasseziales</taxon>
        <taxon>Malasseziaceae</taxon>
        <taxon>Malassezia</taxon>
    </lineage>
</organism>
<dbReference type="GO" id="GO:0008270">
    <property type="term" value="F:zinc ion binding"/>
    <property type="evidence" value="ECO:0007669"/>
    <property type="project" value="UniProtKB-KW"/>
</dbReference>
<keyword evidence="19" id="KW-1185">Reference proteome</keyword>
<keyword evidence="5" id="KW-0808">Transferase</keyword>
<name>A0AAF0E0T7_9BASI</name>
<protein>
    <recommendedName>
        <fullName evidence="4">RING-type E3 ubiquitin transferase</fullName>
        <ecNumber evidence="4">2.3.2.27</ecNumber>
    </recommendedName>
</protein>
<dbReference type="PANTHER" id="PTHR22763:SF162">
    <property type="entry name" value="TRANSMEMBRANE E3 UBIQUITIN-PROTEIN LIGASE 1"/>
    <property type="match status" value="1"/>
</dbReference>
<reference evidence="18" key="1">
    <citation type="submission" date="2023-03" db="EMBL/GenBank/DDBJ databases">
        <title>Mating type loci evolution in Malassezia.</title>
        <authorList>
            <person name="Coelho M.A."/>
        </authorList>
    </citation>
    <scope>NUCLEOTIDE SEQUENCE</scope>
    <source>
        <strain evidence="18">CBS 7876</strain>
    </source>
</reference>
<dbReference type="InterPro" id="IPR013083">
    <property type="entry name" value="Znf_RING/FYVE/PHD"/>
</dbReference>
<feature type="domain" description="RING-type" evidence="17">
    <location>
        <begin position="632"/>
        <end position="703"/>
    </location>
</feature>
<dbReference type="SMART" id="SM00184">
    <property type="entry name" value="RING"/>
    <property type="match status" value="1"/>
</dbReference>
<evidence type="ECO:0000259" key="17">
    <source>
        <dbReference type="PROSITE" id="PS50089"/>
    </source>
</evidence>
<feature type="signal peptide" evidence="16">
    <location>
        <begin position="1"/>
        <end position="23"/>
    </location>
</feature>
<keyword evidence="7" id="KW-0479">Metal-binding</keyword>
<accession>A0AAF0E0T7</accession>
<evidence type="ECO:0000256" key="3">
    <source>
        <dbReference type="ARBA" id="ARBA00004906"/>
    </source>
</evidence>
<evidence type="ECO:0000256" key="2">
    <source>
        <dbReference type="ARBA" id="ARBA00004127"/>
    </source>
</evidence>
<evidence type="ECO:0000256" key="7">
    <source>
        <dbReference type="ARBA" id="ARBA00022723"/>
    </source>
</evidence>
<feature type="chain" id="PRO_5042033550" description="RING-type E3 ubiquitin transferase" evidence="16">
    <location>
        <begin position="24"/>
        <end position="715"/>
    </location>
</feature>
<dbReference type="EMBL" id="CP119936">
    <property type="protein sequence ID" value="WFD03120.1"/>
    <property type="molecule type" value="Genomic_DNA"/>
</dbReference>
<dbReference type="InterPro" id="IPR050731">
    <property type="entry name" value="HRD1_E3_ubiq-ligases"/>
</dbReference>
<evidence type="ECO:0000256" key="8">
    <source>
        <dbReference type="ARBA" id="ARBA00022729"/>
    </source>
</evidence>
<feature type="transmembrane region" description="Helical" evidence="15">
    <location>
        <begin position="320"/>
        <end position="338"/>
    </location>
</feature>
<comment type="pathway">
    <text evidence="3">Protein modification; protein ubiquitination.</text>
</comment>
<dbReference type="PANTHER" id="PTHR22763">
    <property type="entry name" value="RING ZINC FINGER PROTEIN"/>
    <property type="match status" value="1"/>
</dbReference>
<evidence type="ECO:0000256" key="5">
    <source>
        <dbReference type="ARBA" id="ARBA00022679"/>
    </source>
</evidence>
<sequence>MARAVRVALAALLLAAGLAGVRADADRDVLVRKRTRIRQERIQLHGYMTHNASELGNWTLVHDDHAALAPRLAPLYAPAHGEYAFHPNVSGFFDGNFSAAAPPAGQNATSARGALDWAAPKTRLEMQLSERDVPHTNLSQVWGALMLTMPHNTSHARAAVELDVSGIFALHTGRMYLVGMPRTSPRVLDVRELLAMVPEEDAALKNATYTAVLRDIDDRLERIDAMLARGERHAPPDTAGLEASNCSMHLYGQLAPAGPRTFQDELTERERQLEHPTGVVTRRLPPLALQLLGVSDACALTLTSGTLDGITTHQFWADTRLYLCGMAAVVFVQLVLMMRMREQLDTESALAKVSGVTFFIQTMFDAHVCLAHLIIGMSLGSTQSLGMVRAPLTQFAVAFLAGLLFIAYEYPIVVAVLRQSMTAAPPPPPPAPAPADAPPAPPAAARGVWAERLAHARSTLTEATQDMPRVSVALVVTCIAFIVSIVKPFLLAMLLIPLLFSFWVPQIVHNYRVRASGVRAGTVVGMTVTRFYLPLCTSQAHTDLFHYRHNLLFFEPTPLVWVPLAWLVVQMLVLVGQDTLGPLFFVPAAWRDAEERWAWHPSPEALGALLRDAGDLETPLFGDARDVPLGDCPVCLAPNAWEADESDDEHGHLLGQAHWPRAWPWARDAPPRPNVMVTPCRHIFHTPCLEQWMRIKHVCPSCRLPLPPYEHAYSS</sequence>
<comment type="subcellular location">
    <subcellularLocation>
        <location evidence="2">Endomembrane system</location>
        <topology evidence="2">Multi-pass membrane protein</topology>
    </subcellularLocation>
</comment>
<dbReference type="GO" id="GO:0043161">
    <property type="term" value="P:proteasome-mediated ubiquitin-dependent protein catabolic process"/>
    <property type="evidence" value="ECO:0007669"/>
    <property type="project" value="TreeGrafter"/>
</dbReference>
<evidence type="ECO:0000256" key="10">
    <source>
        <dbReference type="ARBA" id="ARBA00022786"/>
    </source>
</evidence>